<feature type="region of interest" description="Disordered" evidence="1">
    <location>
        <begin position="1"/>
        <end position="20"/>
    </location>
</feature>
<accession>A0ABD0KRZ0</accession>
<protein>
    <submittedName>
        <fullName evidence="2">Uncharacterized protein</fullName>
    </submittedName>
</protein>
<organism evidence="2 3">
    <name type="scientific">Batillaria attramentaria</name>
    <dbReference type="NCBI Taxonomy" id="370345"/>
    <lineage>
        <taxon>Eukaryota</taxon>
        <taxon>Metazoa</taxon>
        <taxon>Spiralia</taxon>
        <taxon>Lophotrochozoa</taxon>
        <taxon>Mollusca</taxon>
        <taxon>Gastropoda</taxon>
        <taxon>Caenogastropoda</taxon>
        <taxon>Sorbeoconcha</taxon>
        <taxon>Cerithioidea</taxon>
        <taxon>Batillariidae</taxon>
        <taxon>Batillaria</taxon>
    </lineage>
</organism>
<feature type="region of interest" description="Disordered" evidence="1">
    <location>
        <begin position="39"/>
        <end position="83"/>
    </location>
</feature>
<comment type="caution">
    <text evidence="2">The sequence shown here is derived from an EMBL/GenBank/DDBJ whole genome shotgun (WGS) entry which is preliminary data.</text>
</comment>
<evidence type="ECO:0000313" key="2">
    <source>
        <dbReference type="EMBL" id="KAK7490031.1"/>
    </source>
</evidence>
<reference evidence="2 3" key="1">
    <citation type="journal article" date="2023" name="Sci. Data">
        <title>Genome assembly of the Korean intertidal mud-creeper Batillaria attramentaria.</title>
        <authorList>
            <person name="Patra A.K."/>
            <person name="Ho P.T."/>
            <person name="Jun S."/>
            <person name="Lee S.J."/>
            <person name="Kim Y."/>
            <person name="Won Y.J."/>
        </authorList>
    </citation>
    <scope>NUCLEOTIDE SEQUENCE [LARGE SCALE GENOMIC DNA]</scope>
    <source>
        <strain evidence="2">Wonlab-2016</strain>
    </source>
</reference>
<dbReference type="Proteomes" id="UP001519460">
    <property type="component" value="Unassembled WGS sequence"/>
</dbReference>
<dbReference type="EMBL" id="JACVVK020000131">
    <property type="protein sequence ID" value="KAK7490031.1"/>
    <property type="molecule type" value="Genomic_DNA"/>
</dbReference>
<evidence type="ECO:0000256" key="1">
    <source>
        <dbReference type="SAM" id="MobiDB-lite"/>
    </source>
</evidence>
<gene>
    <name evidence="2" type="ORF">BaRGS_00018731</name>
</gene>
<dbReference type="AlphaFoldDB" id="A0ABD0KRZ0"/>
<name>A0ABD0KRZ0_9CAEN</name>
<evidence type="ECO:0000313" key="3">
    <source>
        <dbReference type="Proteomes" id="UP001519460"/>
    </source>
</evidence>
<keyword evidence="3" id="KW-1185">Reference proteome</keyword>
<proteinExistence type="predicted"/>
<sequence length="119" mass="13060">MSRFRQYDDDDCPGADFGRRNIVSPFLGLTNSDSCALGFSDRPTDNNGSQHSRRAVRCPTSTRRDRRVATGRDTGRSQTALGTCTTNSTVPHCQRAAETSSQGNVAVAQCYVTERRVID</sequence>